<evidence type="ECO:0000256" key="3">
    <source>
        <dbReference type="ARBA" id="ARBA00023163"/>
    </source>
</evidence>
<dbReference type="KEGG" id="yag:AABB28_04630"/>
<dbReference type="SUPFAM" id="SSF48008">
    <property type="entry name" value="GntR ligand-binding domain-like"/>
    <property type="match status" value="1"/>
</dbReference>
<dbReference type="GO" id="GO:0003677">
    <property type="term" value="F:DNA binding"/>
    <property type="evidence" value="ECO:0007669"/>
    <property type="project" value="UniProtKB-KW"/>
</dbReference>
<keyword evidence="2" id="KW-0238">DNA-binding</keyword>
<dbReference type="GO" id="GO:0003700">
    <property type="term" value="F:DNA-binding transcription factor activity"/>
    <property type="evidence" value="ECO:0007669"/>
    <property type="project" value="InterPro"/>
</dbReference>
<dbReference type="RefSeq" id="WP_342070934.1">
    <property type="nucleotide sequence ID" value="NZ_CP151762.1"/>
</dbReference>
<dbReference type="InterPro" id="IPR000524">
    <property type="entry name" value="Tscrpt_reg_HTH_GntR"/>
</dbReference>
<dbReference type="Pfam" id="PF07729">
    <property type="entry name" value="FCD"/>
    <property type="match status" value="1"/>
</dbReference>
<dbReference type="SUPFAM" id="SSF46785">
    <property type="entry name" value="Winged helix' DNA-binding domain"/>
    <property type="match status" value="1"/>
</dbReference>
<dbReference type="PROSITE" id="PS50949">
    <property type="entry name" value="HTH_GNTR"/>
    <property type="match status" value="1"/>
</dbReference>
<evidence type="ECO:0000256" key="2">
    <source>
        <dbReference type="ARBA" id="ARBA00023125"/>
    </source>
</evidence>
<dbReference type="InterPro" id="IPR036390">
    <property type="entry name" value="WH_DNA-bd_sf"/>
</dbReference>
<feature type="domain" description="HTH gntR-type" evidence="4">
    <location>
        <begin position="2"/>
        <end position="70"/>
    </location>
</feature>
<dbReference type="InterPro" id="IPR036388">
    <property type="entry name" value="WH-like_DNA-bd_sf"/>
</dbReference>
<dbReference type="InterPro" id="IPR011711">
    <property type="entry name" value="GntR_C"/>
</dbReference>
<dbReference type="InterPro" id="IPR008920">
    <property type="entry name" value="TF_FadR/GntR_C"/>
</dbReference>
<dbReference type="Pfam" id="PF00392">
    <property type="entry name" value="GntR"/>
    <property type="match status" value="1"/>
</dbReference>
<accession>A0AAN0M4L5</accession>
<reference evidence="5 6" key="1">
    <citation type="submission" date="2024-04" db="EMBL/GenBank/DDBJ databases">
        <title>Phylogenomic analyses of a clade within the roseobacter group suggest taxonomic reassignments of species of the genera Aestuariivita, Citreicella, Loktanella, Nautella, Pelagibaca, Ruegeria, Thalassobius, Thiobacimonas and Tropicibacter, and the proposal o.</title>
        <authorList>
            <person name="Jeon C.O."/>
        </authorList>
    </citation>
    <scope>NUCLEOTIDE SEQUENCE [LARGE SCALE GENOMIC DNA]</scope>
    <source>
        <strain evidence="5 6">G8-12</strain>
    </source>
</reference>
<sequence>MGRSTKSVLADLRNAIETLAPVTGDRMPSERELRALLGCSRETLRGCYATLELEGEIWRHVGQGTFRGSRPVHMPIRDTLLVEGATPPDLMRARLLLEPQVAAEAALQADASDITHLRKKVAEGRAARDRAACEQADDAFHRAVAETSRNPVLVGFLTYLSGARRRIAWQREWDRTYRSIAPNEFQTIHSDQHDAIVDAIDAGDRVGAANAMKAHLKTIEAAMAIRPE</sequence>
<dbReference type="PANTHER" id="PTHR43537:SF5">
    <property type="entry name" value="UXU OPERON TRANSCRIPTIONAL REGULATOR"/>
    <property type="match status" value="1"/>
</dbReference>
<dbReference type="AlphaFoldDB" id="A0AAN0M4L5"/>
<evidence type="ECO:0000313" key="5">
    <source>
        <dbReference type="EMBL" id="WZU64570.1"/>
    </source>
</evidence>
<keyword evidence="1" id="KW-0805">Transcription regulation</keyword>
<protein>
    <submittedName>
        <fullName evidence="5">FCD domain-containing protein</fullName>
    </submittedName>
</protein>
<dbReference type="SMART" id="SM00895">
    <property type="entry name" value="FCD"/>
    <property type="match status" value="1"/>
</dbReference>
<evidence type="ECO:0000259" key="4">
    <source>
        <dbReference type="PROSITE" id="PS50949"/>
    </source>
</evidence>
<keyword evidence="6" id="KW-1185">Reference proteome</keyword>
<dbReference type="Gene3D" id="1.20.120.530">
    <property type="entry name" value="GntR ligand-binding domain-like"/>
    <property type="match status" value="1"/>
</dbReference>
<evidence type="ECO:0000256" key="1">
    <source>
        <dbReference type="ARBA" id="ARBA00023015"/>
    </source>
</evidence>
<dbReference type="Proteomes" id="UP001451782">
    <property type="component" value="Chromosome"/>
</dbReference>
<proteinExistence type="predicted"/>
<dbReference type="Gene3D" id="1.10.10.10">
    <property type="entry name" value="Winged helix-like DNA-binding domain superfamily/Winged helix DNA-binding domain"/>
    <property type="match status" value="1"/>
</dbReference>
<keyword evidence="3" id="KW-0804">Transcription</keyword>
<evidence type="ECO:0000313" key="6">
    <source>
        <dbReference type="Proteomes" id="UP001451782"/>
    </source>
</evidence>
<organism evidence="5 6">
    <name type="scientific">Yoonia algicola</name>
    <dbReference type="NCBI Taxonomy" id="3137368"/>
    <lineage>
        <taxon>Bacteria</taxon>
        <taxon>Pseudomonadati</taxon>
        <taxon>Pseudomonadota</taxon>
        <taxon>Alphaproteobacteria</taxon>
        <taxon>Rhodobacterales</taxon>
        <taxon>Paracoccaceae</taxon>
        <taxon>Yoonia</taxon>
    </lineage>
</organism>
<dbReference type="EMBL" id="CP151762">
    <property type="protein sequence ID" value="WZU64570.1"/>
    <property type="molecule type" value="Genomic_DNA"/>
</dbReference>
<dbReference type="SMART" id="SM00345">
    <property type="entry name" value="HTH_GNTR"/>
    <property type="match status" value="1"/>
</dbReference>
<name>A0AAN0M4L5_9RHOB</name>
<gene>
    <name evidence="5" type="ORF">AABB28_04630</name>
</gene>
<dbReference type="PANTHER" id="PTHR43537">
    <property type="entry name" value="TRANSCRIPTIONAL REGULATOR, GNTR FAMILY"/>
    <property type="match status" value="1"/>
</dbReference>
<dbReference type="PRINTS" id="PR00035">
    <property type="entry name" value="HTHGNTR"/>
</dbReference>